<dbReference type="GO" id="GO:0006355">
    <property type="term" value="P:regulation of DNA-templated transcription"/>
    <property type="evidence" value="ECO:0007669"/>
    <property type="project" value="TreeGrafter"/>
</dbReference>
<evidence type="ECO:0000259" key="5">
    <source>
        <dbReference type="SMART" id="SM00560"/>
    </source>
</evidence>
<dbReference type="RefSeq" id="WP_134247585.1">
    <property type="nucleotide sequence ID" value="NZ_SNQI01000002.1"/>
</dbReference>
<evidence type="ECO:0000256" key="1">
    <source>
        <dbReference type="ARBA" id="ARBA00022729"/>
    </source>
</evidence>
<dbReference type="NCBIfam" id="TIGR01167">
    <property type="entry name" value="LPXTG_anchor"/>
    <property type="match status" value="1"/>
</dbReference>
<dbReference type="PANTHER" id="PTHR35807:SF1">
    <property type="entry name" value="TRANSCRIPTIONAL REGULATOR REDD"/>
    <property type="match status" value="1"/>
</dbReference>
<dbReference type="GO" id="GO:0004553">
    <property type="term" value="F:hydrolase activity, hydrolyzing O-glycosyl compounds"/>
    <property type="evidence" value="ECO:0007669"/>
    <property type="project" value="UniProtKB-ARBA"/>
</dbReference>
<dbReference type="InterPro" id="IPR013320">
    <property type="entry name" value="ConA-like_dom_sf"/>
</dbReference>
<gene>
    <name evidence="6" type="ORF">E2488_06775</name>
</gene>
<evidence type="ECO:0000313" key="7">
    <source>
        <dbReference type="Proteomes" id="UP000298517"/>
    </source>
</evidence>
<dbReference type="Pfam" id="PF13385">
    <property type="entry name" value="Laminin_G_3"/>
    <property type="match status" value="1"/>
</dbReference>
<protein>
    <submittedName>
        <fullName evidence="6">LPXTG cell wall anchor domain-containing protein</fullName>
    </submittedName>
</protein>
<dbReference type="GO" id="GO:0005975">
    <property type="term" value="P:carbohydrate metabolic process"/>
    <property type="evidence" value="ECO:0007669"/>
    <property type="project" value="UniProtKB-ARBA"/>
</dbReference>
<feature type="domain" description="LamG-like jellyroll fold" evidence="5">
    <location>
        <begin position="330"/>
        <end position="454"/>
    </location>
</feature>
<organism evidence="6 7">
    <name type="scientific">Gramella jeungdoensis</name>
    <dbReference type="NCBI Taxonomy" id="708091"/>
    <lineage>
        <taxon>Bacteria</taxon>
        <taxon>Pseudomonadati</taxon>
        <taxon>Bacteroidota</taxon>
        <taxon>Flavobacteriia</taxon>
        <taxon>Flavobacteriales</taxon>
        <taxon>Flavobacteriaceae</taxon>
        <taxon>Christiangramia</taxon>
    </lineage>
</organism>
<keyword evidence="1 4" id="KW-0732">Signal</keyword>
<sequence>MYKKVSYYFTILLLLILTFSSYAQTSVSSTKDKKTPTRLQSHILIHQDSITIQALQSILNKKTPIAIQLNKNEALQHVFLKEFLKHNTKLVLITEDINDSIQIKYPTINQIKPEQIESLTLNNKQFKDDKFPSFRENKQYGSVIIENFNTIPDSLFLKLWQYSGKVPNFIYSNKLNLKLVDSVVTQLNKTKRILGKISSENILLENVTFKNVKNRAITGLFSFPIDSSKTLPLIIPYKVGYHFSPDIIYITHENLNNLKEFKAFKLKADFGLTDYFDFGTTIHNRIRKNNSEIISNNVKVIKDNEFGKVGFFENRAYIDAGIASRSSLQGSFTIASWIKPTQLTKNNSIIGKGDNLVLKLHNGFLTFTMADVKDYISKTSPIQLNKWSHITLVHSKINNNLQFFVNGALTDTVQLIADYNISDFNLLIGSNLWEEFFVGAIGEIKVWERELNTAEILAQYKIPKNKNLKNNTALFLISGIAIVSLLIVLFFKKRKKNLKLQNYTKTTINSKPSVLIDNETSIEKIYCFGELEIINNKGFDVATKLSPKLKNLFLLIFLHSTGNQNGISSKKLTEILWPGMTAKNAKNTRGTNIQNLRGLLALCSEIELVFEAKKWRIDLTENCFCDYHIAYHFFESFSTKSTTKEFLNSEYIKLITLLKRGRFLVNSNDAWLDPFIEKFSNKLIENNNAFVNELKLEEHNELLFDIAEVTNIYDDLNEKSLQLKLQVLRYQGKLSLARKVYDNFVKLYKNVYNENYKPTFDELISESVSL</sequence>
<name>A0A4Y8AV31_9FLAO</name>
<keyword evidence="3" id="KW-0812">Transmembrane</keyword>
<dbReference type="OrthoDB" id="1110630at2"/>
<dbReference type="GO" id="GO:0003677">
    <property type="term" value="F:DNA binding"/>
    <property type="evidence" value="ECO:0007669"/>
    <property type="project" value="TreeGrafter"/>
</dbReference>
<keyword evidence="7" id="KW-1185">Reference proteome</keyword>
<dbReference type="SUPFAM" id="SSF49899">
    <property type="entry name" value="Concanavalin A-like lectins/glucanases"/>
    <property type="match status" value="1"/>
</dbReference>
<keyword evidence="3" id="KW-1133">Transmembrane helix</keyword>
<dbReference type="Proteomes" id="UP000298517">
    <property type="component" value="Unassembled WGS sequence"/>
</dbReference>
<evidence type="ECO:0000256" key="4">
    <source>
        <dbReference type="SAM" id="SignalP"/>
    </source>
</evidence>
<dbReference type="AlphaFoldDB" id="A0A4Y8AV31"/>
<accession>A0A4Y8AV31</accession>
<dbReference type="SMART" id="SM00560">
    <property type="entry name" value="LamGL"/>
    <property type="match status" value="1"/>
</dbReference>
<dbReference type="Gene3D" id="2.60.120.200">
    <property type="match status" value="1"/>
</dbReference>
<dbReference type="PANTHER" id="PTHR35807">
    <property type="entry name" value="TRANSCRIPTIONAL REGULATOR REDD-RELATED"/>
    <property type="match status" value="1"/>
</dbReference>
<keyword evidence="3" id="KW-0472">Membrane</keyword>
<feature type="chain" id="PRO_5021449360" evidence="4">
    <location>
        <begin position="24"/>
        <end position="770"/>
    </location>
</feature>
<feature type="transmembrane region" description="Helical" evidence="3">
    <location>
        <begin position="473"/>
        <end position="491"/>
    </location>
</feature>
<feature type="signal peptide" evidence="4">
    <location>
        <begin position="1"/>
        <end position="23"/>
    </location>
</feature>
<reference evidence="6 7" key="1">
    <citation type="journal article" date="2011" name="J. Microbiol.">
        <title>Gramella jeungdoensis sp. nov., isolated from a solar saltern in Korea.</title>
        <authorList>
            <person name="Joung Y."/>
            <person name="Kim H."/>
            <person name="Jang T."/>
            <person name="Ahn T.S."/>
            <person name="Joh K."/>
        </authorList>
    </citation>
    <scope>NUCLEOTIDE SEQUENCE [LARGE SCALE GENOMIC DNA]</scope>
    <source>
        <strain evidence="6 7">KCTC 23123</strain>
    </source>
</reference>
<dbReference type="EMBL" id="SNQI01000002">
    <property type="protein sequence ID" value="TEW75216.1"/>
    <property type="molecule type" value="Genomic_DNA"/>
</dbReference>
<evidence type="ECO:0000256" key="3">
    <source>
        <dbReference type="SAM" id="Phobius"/>
    </source>
</evidence>
<evidence type="ECO:0000313" key="6">
    <source>
        <dbReference type="EMBL" id="TEW75216.1"/>
    </source>
</evidence>
<dbReference type="InterPro" id="IPR006558">
    <property type="entry name" value="LamG-like"/>
</dbReference>
<dbReference type="InterPro" id="IPR051677">
    <property type="entry name" value="AfsR-DnrI-RedD_regulator"/>
</dbReference>
<proteinExistence type="predicted"/>
<comment type="caution">
    <text evidence="6">The sequence shown here is derived from an EMBL/GenBank/DDBJ whole genome shotgun (WGS) entry which is preliminary data.</text>
</comment>
<keyword evidence="2" id="KW-1015">Disulfide bond</keyword>
<evidence type="ECO:0000256" key="2">
    <source>
        <dbReference type="ARBA" id="ARBA00023157"/>
    </source>
</evidence>